<accession>A0ABV9T888</accession>
<sequence>MNNQPLSVCDKTAGALEVLEGKDMHITGPTYFYDGGGAVSKGLKPVTRSILDRYRLN</sequence>
<name>A0ABV9T888_9BACT</name>
<organism evidence="1 2">
    <name type="scientific">Negadavirga shengliensis</name>
    <dbReference type="NCBI Taxonomy" id="1389218"/>
    <lineage>
        <taxon>Bacteria</taxon>
        <taxon>Pseudomonadati</taxon>
        <taxon>Bacteroidota</taxon>
        <taxon>Cytophagia</taxon>
        <taxon>Cytophagales</taxon>
        <taxon>Cyclobacteriaceae</taxon>
        <taxon>Negadavirga</taxon>
    </lineage>
</organism>
<protein>
    <submittedName>
        <fullName evidence="1">Uncharacterized protein</fullName>
    </submittedName>
</protein>
<dbReference type="Proteomes" id="UP001595818">
    <property type="component" value="Unassembled WGS sequence"/>
</dbReference>
<comment type="caution">
    <text evidence="1">The sequence shown here is derived from an EMBL/GenBank/DDBJ whole genome shotgun (WGS) entry which is preliminary data.</text>
</comment>
<dbReference type="EMBL" id="JBHSJJ010000020">
    <property type="protein sequence ID" value="MFC4874646.1"/>
    <property type="molecule type" value="Genomic_DNA"/>
</dbReference>
<reference evidence="2" key="1">
    <citation type="journal article" date="2019" name="Int. J. Syst. Evol. Microbiol.">
        <title>The Global Catalogue of Microorganisms (GCM) 10K type strain sequencing project: providing services to taxonomists for standard genome sequencing and annotation.</title>
        <authorList>
            <consortium name="The Broad Institute Genomics Platform"/>
            <consortium name="The Broad Institute Genome Sequencing Center for Infectious Disease"/>
            <person name="Wu L."/>
            <person name="Ma J."/>
        </authorList>
    </citation>
    <scope>NUCLEOTIDE SEQUENCE [LARGE SCALE GENOMIC DNA]</scope>
    <source>
        <strain evidence="2">CGMCC 4.7466</strain>
    </source>
</reference>
<evidence type="ECO:0000313" key="2">
    <source>
        <dbReference type="Proteomes" id="UP001595818"/>
    </source>
</evidence>
<evidence type="ECO:0000313" key="1">
    <source>
        <dbReference type="EMBL" id="MFC4874646.1"/>
    </source>
</evidence>
<gene>
    <name evidence="1" type="ORF">ACFPFU_23285</name>
</gene>
<dbReference type="RefSeq" id="WP_377068696.1">
    <property type="nucleotide sequence ID" value="NZ_JBHSJJ010000020.1"/>
</dbReference>
<proteinExistence type="predicted"/>
<keyword evidence="2" id="KW-1185">Reference proteome</keyword>